<evidence type="ECO:0000259" key="1">
    <source>
        <dbReference type="Pfam" id="PF01541"/>
    </source>
</evidence>
<dbReference type="Proteomes" id="UP000078492">
    <property type="component" value="Unassembled WGS sequence"/>
</dbReference>
<accession>A0A195EKI8</accession>
<dbReference type="EMBL" id="KQ978747">
    <property type="protein sequence ID" value="KYN28656.1"/>
    <property type="molecule type" value="Genomic_DNA"/>
</dbReference>
<evidence type="ECO:0008006" key="5">
    <source>
        <dbReference type="Google" id="ProtNLM"/>
    </source>
</evidence>
<feature type="domain" description="Helix-turn-helix" evidence="2">
    <location>
        <begin position="249"/>
        <end position="305"/>
    </location>
</feature>
<proteinExistence type="predicted"/>
<dbReference type="STRING" id="471704.A0A195EKI8"/>
<dbReference type="AlphaFoldDB" id="A0A195EKI8"/>
<evidence type="ECO:0000313" key="3">
    <source>
        <dbReference type="EMBL" id="KYN28656.1"/>
    </source>
</evidence>
<feature type="domain" description="GIY-YIG" evidence="1">
    <location>
        <begin position="384"/>
        <end position="421"/>
    </location>
</feature>
<keyword evidence="4" id="KW-1185">Reference proteome</keyword>
<evidence type="ECO:0000259" key="2">
    <source>
        <dbReference type="Pfam" id="PF26215"/>
    </source>
</evidence>
<dbReference type="PANTHER" id="PTHR21301:SF10">
    <property type="entry name" value="REVERSE TRANSCRIPTASE DOMAIN-CONTAINING PROTEIN"/>
    <property type="match status" value="1"/>
</dbReference>
<dbReference type="PANTHER" id="PTHR21301">
    <property type="entry name" value="REVERSE TRANSCRIPTASE"/>
    <property type="match status" value="1"/>
</dbReference>
<reference evidence="3 4" key="1">
    <citation type="submission" date="2015-09" db="EMBL/GenBank/DDBJ databases">
        <title>Trachymyrmex cornetzi WGS genome.</title>
        <authorList>
            <person name="Nygaard S."/>
            <person name="Hu H."/>
            <person name="Boomsma J."/>
            <person name="Zhang G."/>
        </authorList>
    </citation>
    <scope>NUCLEOTIDE SEQUENCE [LARGE SCALE GENOMIC DNA]</scope>
    <source>
        <strain evidence="3">Tcor2-1</strain>
        <tissue evidence="3">Whole body</tissue>
    </source>
</reference>
<name>A0A195EKI8_9HYME</name>
<sequence length="440" mass="51840">MEFNSVKTFENNILREGVMEVKRFISDNPDILITRADKGNTTVIMNLDNYKSKMNELLADQSTYMVVSKDPTNKITTKIRSLLTKWKQKSYIDEYTYKKLHVSDGVLPRCYGLPKIHKEGHPLRMIVSYINSFFYPLANFLKTMIEDGNKRNFSFIKNSFEVADLEREILTTNNIITSFYFRYVDDIVLAIQNDKVESTLELFNFYHEKIKFTVDYGDKNGINFLDIKLMKQDGKIILDIYKKLTNSGRFLNFYSNHPMVHERGVIIGQFDRILDLSHPKFHDKNITNLIHTFLMNGYPLEFIFSMIINRIKTLENRIISNNNNDENEIVKKFFVISYLNNVSEKFKKISHNYGFNIAYRPINRLNRFIKTGKDCLCKDDQCDVYRISCLDCESSYVGQTKRKLKTRIKEHKADIRKSTDAMSVSRVTRLIINREWKITF</sequence>
<dbReference type="InterPro" id="IPR058912">
    <property type="entry name" value="HTH_animal"/>
</dbReference>
<dbReference type="Pfam" id="PF26215">
    <property type="entry name" value="HTH_animal"/>
    <property type="match status" value="1"/>
</dbReference>
<gene>
    <name evidence="3" type="ORF">ALC57_01909</name>
</gene>
<organism evidence="3 4">
    <name type="scientific">Trachymyrmex cornetzi</name>
    <dbReference type="NCBI Taxonomy" id="471704"/>
    <lineage>
        <taxon>Eukaryota</taxon>
        <taxon>Metazoa</taxon>
        <taxon>Ecdysozoa</taxon>
        <taxon>Arthropoda</taxon>
        <taxon>Hexapoda</taxon>
        <taxon>Insecta</taxon>
        <taxon>Pterygota</taxon>
        <taxon>Neoptera</taxon>
        <taxon>Endopterygota</taxon>
        <taxon>Hymenoptera</taxon>
        <taxon>Apocrita</taxon>
        <taxon>Aculeata</taxon>
        <taxon>Formicoidea</taxon>
        <taxon>Formicidae</taxon>
        <taxon>Myrmicinae</taxon>
        <taxon>Trachymyrmex</taxon>
    </lineage>
</organism>
<dbReference type="InterPro" id="IPR000305">
    <property type="entry name" value="GIY-YIG_endonuc"/>
</dbReference>
<evidence type="ECO:0000313" key="4">
    <source>
        <dbReference type="Proteomes" id="UP000078492"/>
    </source>
</evidence>
<protein>
    <recommendedName>
        <fullName evidence="5">GIY-YIG domain-containing protein</fullName>
    </recommendedName>
</protein>
<dbReference type="Pfam" id="PF01541">
    <property type="entry name" value="GIY-YIG"/>
    <property type="match status" value="1"/>
</dbReference>